<keyword evidence="2" id="KW-1185">Reference proteome</keyword>
<dbReference type="SUPFAM" id="SSF55486">
    <property type="entry name" value="Metalloproteases ('zincins'), catalytic domain"/>
    <property type="match status" value="1"/>
</dbReference>
<dbReference type="InterPro" id="IPR010281">
    <property type="entry name" value="DUF885"/>
</dbReference>
<dbReference type="Proteomes" id="UP001202180">
    <property type="component" value="Unassembled WGS sequence"/>
</dbReference>
<reference evidence="1 2" key="1">
    <citation type="submission" date="2022-04" db="EMBL/GenBank/DDBJ databases">
        <title>Spirosoma sp. strain RP8 genome sequencing and assembly.</title>
        <authorList>
            <person name="Jung Y."/>
        </authorList>
    </citation>
    <scope>NUCLEOTIDE SEQUENCE [LARGE SCALE GENOMIC DNA]</scope>
    <source>
        <strain evidence="1 2">RP8</strain>
    </source>
</reference>
<dbReference type="PANTHER" id="PTHR33361">
    <property type="entry name" value="GLR0591 PROTEIN"/>
    <property type="match status" value="1"/>
</dbReference>
<dbReference type="Pfam" id="PF05960">
    <property type="entry name" value="DUF885"/>
    <property type="match status" value="1"/>
</dbReference>
<sequence>MTLSTFRLYTGALAIGLLLVVRTSITAQPNSIAGVDPQTSAVHHLLIQFHADRGSLNRFYIVTGSPERRVRFQTFYTDYLNRLEALNFDRMNTDSRVDYLLFKRDLAEQLHKLNIEAVERDRINAWFPFADSLYAVEKRRRRGHLPNAQQFARNLTDLAKQISELQIKLDKEDKPDPSLMRRAASTANGLQIALRSVYSFYNHYDPSFSWWIPKPYQQADSLLGAYESVFRRKSRESSPLNDESGIVGVPVGRDELVRQLQIEMIPYSPEELIQIANKEFAWCDRELLKASREMGFGDDWKAAQEKVKNSYVPIGRQPEMVLGLFNESVAFLKAKNLITIPPIAEETWRMGMMSPSRQLVNPFFTGGEELSISYPTDDMNYADKVMSMRGNNPHFSRATVHHELIAGHHLQGFMNNRYKVYRNFDTPFWIEGWALYWEMLLWDQGFAKSPEDRIGMLFWRMHRCARIIFSLNFHLGKWRPQQCVDFLVNRVGHERANAIGEVRRSFLGVDPPLYQLAYMTGGFQFLALKKELVDTGKMTYKQFHDAVLQINSMPVEMIRAILTNQSLPKDFRTKWRFYDLN</sequence>
<proteinExistence type="predicted"/>
<dbReference type="EMBL" id="JALPRF010000005">
    <property type="protein sequence ID" value="MCK8494917.1"/>
    <property type="molecule type" value="Genomic_DNA"/>
</dbReference>
<accession>A0ABT0HSV9</accession>
<comment type="caution">
    <text evidence="1">The sequence shown here is derived from an EMBL/GenBank/DDBJ whole genome shotgun (WGS) entry which is preliminary data.</text>
</comment>
<gene>
    <name evidence="1" type="ORF">M0L20_23810</name>
</gene>
<dbReference type="RefSeq" id="WP_248479536.1">
    <property type="nucleotide sequence ID" value="NZ_JALPRF010000005.1"/>
</dbReference>
<protein>
    <submittedName>
        <fullName evidence="1">DUF885 domain-containing protein</fullName>
    </submittedName>
</protein>
<name>A0ABT0HSV9_9BACT</name>
<dbReference type="PANTHER" id="PTHR33361:SF2">
    <property type="entry name" value="DUF885 DOMAIN-CONTAINING PROTEIN"/>
    <property type="match status" value="1"/>
</dbReference>
<organism evidence="1 2">
    <name type="scientific">Spirosoma liriopis</name>
    <dbReference type="NCBI Taxonomy" id="2937440"/>
    <lineage>
        <taxon>Bacteria</taxon>
        <taxon>Pseudomonadati</taxon>
        <taxon>Bacteroidota</taxon>
        <taxon>Cytophagia</taxon>
        <taxon>Cytophagales</taxon>
        <taxon>Cytophagaceae</taxon>
        <taxon>Spirosoma</taxon>
    </lineage>
</organism>
<evidence type="ECO:0000313" key="2">
    <source>
        <dbReference type="Proteomes" id="UP001202180"/>
    </source>
</evidence>
<evidence type="ECO:0000313" key="1">
    <source>
        <dbReference type="EMBL" id="MCK8494917.1"/>
    </source>
</evidence>